<proteinExistence type="predicted"/>
<evidence type="ECO:0000313" key="13">
    <source>
        <dbReference type="Proteomes" id="UP001595384"/>
    </source>
</evidence>
<feature type="transmembrane region" description="Helical" evidence="10">
    <location>
        <begin position="316"/>
        <end position="338"/>
    </location>
</feature>
<evidence type="ECO:0000256" key="5">
    <source>
        <dbReference type="ARBA" id="ARBA00022741"/>
    </source>
</evidence>
<feature type="domain" description="GGDEF" evidence="11">
    <location>
        <begin position="505"/>
        <end position="629"/>
    </location>
</feature>
<organism evidence="12 13">
    <name type="scientific">Vibrio zhugei</name>
    <dbReference type="NCBI Taxonomy" id="2479546"/>
    <lineage>
        <taxon>Bacteria</taxon>
        <taxon>Pseudomonadati</taxon>
        <taxon>Pseudomonadota</taxon>
        <taxon>Gammaproteobacteria</taxon>
        <taxon>Vibrionales</taxon>
        <taxon>Vibrionaceae</taxon>
        <taxon>Vibrio</taxon>
    </lineage>
</organism>
<dbReference type="InterPro" id="IPR043128">
    <property type="entry name" value="Rev_trsase/Diguanyl_cyclase"/>
</dbReference>
<evidence type="ECO:0000256" key="3">
    <source>
        <dbReference type="ARBA" id="ARBA00022553"/>
    </source>
</evidence>
<dbReference type="Pfam" id="PF13426">
    <property type="entry name" value="PAS_9"/>
    <property type="match status" value="1"/>
</dbReference>
<dbReference type="InterPro" id="IPR000014">
    <property type="entry name" value="PAS"/>
</dbReference>
<keyword evidence="6" id="KW-0418">Kinase</keyword>
<evidence type="ECO:0000256" key="2">
    <source>
        <dbReference type="ARBA" id="ARBA00012528"/>
    </source>
</evidence>
<dbReference type="EMBL" id="JBHRSE010000030">
    <property type="protein sequence ID" value="MFC3022989.1"/>
    <property type="molecule type" value="Genomic_DNA"/>
</dbReference>
<dbReference type="CDD" id="cd01949">
    <property type="entry name" value="GGDEF"/>
    <property type="match status" value="1"/>
</dbReference>
<dbReference type="SUPFAM" id="SSF103190">
    <property type="entry name" value="Sensory domain-like"/>
    <property type="match status" value="2"/>
</dbReference>
<keyword evidence="10" id="KW-0472">Membrane</keyword>
<protein>
    <recommendedName>
        <fullName evidence="2">diguanylate cyclase</fullName>
        <ecNumber evidence="2">2.7.7.65</ecNumber>
    </recommendedName>
</protein>
<dbReference type="InterPro" id="IPR029151">
    <property type="entry name" value="Sensor-like_sf"/>
</dbReference>
<keyword evidence="10" id="KW-0812">Transmembrane</keyword>
<comment type="subcellular location">
    <subcellularLocation>
        <location evidence="1">Cell inner membrane</location>
    </subcellularLocation>
</comment>
<evidence type="ECO:0000256" key="9">
    <source>
        <dbReference type="ARBA" id="ARBA00034247"/>
    </source>
</evidence>
<gene>
    <name evidence="12" type="ORF">ACFODT_03985</name>
</gene>
<dbReference type="SMART" id="SM00267">
    <property type="entry name" value="GGDEF"/>
    <property type="match status" value="1"/>
</dbReference>
<keyword evidence="4" id="KW-0808">Transferase</keyword>
<dbReference type="InterPro" id="IPR035965">
    <property type="entry name" value="PAS-like_dom_sf"/>
</dbReference>
<dbReference type="Proteomes" id="UP001595384">
    <property type="component" value="Unassembled WGS sequence"/>
</dbReference>
<reference evidence="13" key="1">
    <citation type="journal article" date="2019" name="Int. J. Syst. Evol. Microbiol.">
        <title>The Global Catalogue of Microorganisms (GCM) 10K type strain sequencing project: providing services to taxonomists for standard genome sequencing and annotation.</title>
        <authorList>
            <consortium name="The Broad Institute Genomics Platform"/>
            <consortium name="The Broad Institute Genome Sequencing Center for Infectious Disease"/>
            <person name="Wu L."/>
            <person name="Ma J."/>
        </authorList>
    </citation>
    <scope>NUCLEOTIDE SEQUENCE [LARGE SCALE GENOMIC DNA]</scope>
    <source>
        <strain evidence="13">KCTC 62784</strain>
    </source>
</reference>
<dbReference type="CDD" id="cd00130">
    <property type="entry name" value="PAS"/>
    <property type="match status" value="1"/>
</dbReference>
<dbReference type="RefSeq" id="WP_123017073.1">
    <property type="nucleotide sequence ID" value="NZ_AP024911.1"/>
</dbReference>
<dbReference type="PROSITE" id="PS50887">
    <property type="entry name" value="GGDEF"/>
    <property type="match status" value="1"/>
</dbReference>
<evidence type="ECO:0000259" key="11">
    <source>
        <dbReference type="PROSITE" id="PS50887"/>
    </source>
</evidence>
<comment type="catalytic activity">
    <reaction evidence="9">
        <text>2 GTP = 3',3'-c-di-GMP + 2 diphosphate</text>
        <dbReference type="Rhea" id="RHEA:24898"/>
        <dbReference type="ChEBI" id="CHEBI:33019"/>
        <dbReference type="ChEBI" id="CHEBI:37565"/>
        <dbReference type="ChEBI" id="CHEBI:58805"/>
        <dbReference type="EC" id="2.7.7.65"/>
    </reaction>
</comment>
<keyword evidence="8" id="KW-0902">Two-component regulatory system</keyword>
<dbReference type="InterPro" id="IPR000160">
    <property type="entry name" value="GGDEF_dom"/>
</dbReference>
<sequence>MKRLSKTLSKGVIAWILCSLIPLSYYAYQTNKVSEFVYEQMEAQGFQFLSFVESQAHDAAARLQQSVDQLSHSTLLNHYAQHAQPQLKKYIEDQWLITAFTSQLFYQLRYIDVHGEERIRINYDTKKQKLPEIVPDSQLQNKSERDYFQYATTLKNGEQGQFGIDLEYEHKKPIIPYKPGLRIIVPIHADQERFGYFVANLDVLPIIKRITENKQNLLVDFVDRSGFYVISSDPSKLFGDIISERAQYNIPAEYPDLWKVMSEYPNRKNVVLTEQGLFFYQPFINRVFANAGPLLMVSHFSHAELDAMLNTRNSIIFAQSVILWLIFGLVSILGSLGWEHIQANKQSKKFASFVLENGMAAAITNKNHDIIQCNHKFSELFLIEPKHLIGKHLLHFISDPRDQENVITALNTHQGWSGDLAFLSPNGEQLVCQTSIQAHMDSRNKRVENYVYSLADVSNHHHVIDALTDKNHRDPMTSLWNKPKFEEILEIMARHQPSDDDDELNHNFLAIVDIDCFKTLNDTHGHRVGDEAIMYIAIQMTTLLRQSDFIARIGGDEFAIITQSKDMSTVCHMMNRVRVAVASWPEYNVSISIGIAALSNDPVSSFTNADKALYRAKRKGRNCISTHDERGTPT</sequence>
<name>A0ABV7C6I5_9VIBR</name>
<dbReference type="EC" id="2.7.7.65" evidence="2"/>
<dbReference type="SUPFAM" id="SSF55073">
    <property type="entry name" value="Nucleotide cyclase"/>
    <property type="match status" value="1"/>
</dbReference>
<dbReference type="InterPro" id="IPR050469">
    <property type="entry name" value="Diguanylate_Cyclase"/>
</dbReference>
<dbReference type="Gene3D" id="3.30.70.270">
    <property type="match status" value="1"/>
</dbReference>
<comment type="caution">
    <text evidence="12">The sequence shown here is derived from an EMBL/GenBank/DDBJ whole genome shotgun (WGS) entry which is preliminary data.</text>
</comment>
<dbReference type="PANTHER" id="PTHR45138">
    <property type="entry name" value="REGULATORY COMPONENTS OF SENSORY TRANSDUCTION SYSTEM"/>
    <property type="match status" value="1"/>
</dbReference>
<evidence type="ECO:0000256" key="8">
    <source>
        <dbReference type="ARBA" id="ARBA00023012"/>
    </source>
</evidence>
<evidence type="ECO:0000256" key="6">
    <source>
        <dbReference type="ARBA" id="ARBA00022777"/>
    </source>
</evidence>
<accession>A0ABV7C6I5</accession>
<dbReference type="PANTHER" id="PTHR45138:SF9">
    <property type="entry name" value="DIGUANYLATE CYCLASE DGCM-RELATED"/>
    <property type="match status" value="1"/>
</dbReference>
<dbReference type="InterPro" id="IPR029787">
    <property type="entry name" value="Nucleotide_cyclase"/>
</dbReference>
<keyword evidence="13" id="KW-1185">Reference proteome</keyword>
<dbReference type="InterPro" id="IPR048760">
    <property type="entry name" value="VP0354-like_sensor_dom"/>
</dbReference>
<evidence type="ECO:0000256" key="10">
    <source>
        <dbReference type="SAM" id="Phobius"/>
    </source>
</evidence>
<dbReference type="Pfam" id="PF21623">
    <property type="entry name" value="HK_sensor_dom_bact"/>
    <property type="match status" value="1"/>
</dbReference>
<keyword evidence="5" id="KW-0547">Nucleotide-binding</keyword>
<keyword evidence="7" id="KW-0067">ATP-binding</keyword>
<dbReference type="NCBIfam" id="TIGR00254">
    <property type="entry name" value="GGDEF"/>
    <property type="match status" value="1"/>
</dbReference>
<evidence type="ECO:0000256" key="7">
    <source>
        <dbReference type="ARBA" id="ARBA00022840"/>
    </source>
</evidence>
<dbReference type="Pfam" id="PF00990">
    <property type="entry name" value="GGDEF"/>
    <property type="match status" value="1"/>
</dbReference>
<keyword evidence="3" id="KW-0597">Phosphoprotein</keyword>
<evidence type="ECO:0000256" key="1">
    <source>
        <dbReference type="ARBA" id="ARBA00004533"/>
    </source>
</evidence>
<dbReference type="Gene3D" id="3.30.450.20">
    <property type="entry name" value="PAS domain"/>
    <property type="match status" value="3"/>
</dbReference>
<evidence type="ECO:0000313" key="12">
    <source>
        <dbReference type="EMBL" id="MFC3022989.1"/>
    </source>
</evidence>
<dbReference type="SUPFAM" id="SSF55785">
    <property type="entry name" value="PYP-like sensor domain (PAS domain)"/>
    <property type="match status" value="1"/>
</dbReference>
<keyword evidence="10" id="KW-1133">Transmembrane helix</keyword>
<evidence type="ECO:0000256" key="4">
    <source>
        <dbReference type="ARBA" id="ARBA00022679"/>
    </source>
</evidence>